<dbReference type="AlphaFoldDB" id="A0AA43B2D3"/>
<evidence type="ECO:0000313" key="2">
    <source>
        <dbReference type="EMBL" id="MDH2051604.1"/>
    </source>
</evidence>
<protein>
    <submittedName>
        <fullName evidence="2">Uncharacterized protein</fullName>
    </submittedName>
</protein>
<proteinExistence type="predicted"/>
<evidence type="ECO:0000313" key="3">
    <source>
        <dbReference type="Proteomes" id="UP001161276"/>
    </source>
</evidence>
<organism evidence="2 3">
    <name type="scientific">Achromobacter marplatensis</name>
    <dbReference type="NCBI Taxonomy" id="470868"/>
    <lineage>
        <taxon>Bacteria</taxon>
        <taxon>Pseudomonadati</taxon>
        <taxon>Pseudomonadota</taxon>
        <taxon>Betaproteobacteria</taxon>
        <taxon>Burkholderiales</taxon>
        <taxon>Alcaligenaceae</taxon>
        <taxon>Achromobacter</taxon>
    </lineage>
</organism>
<dbReference type="RefSeq" id="WP_280027182.1">
    <property type="nucleotide sequence ID" value="NZ_JAOCKG010000005.1"/>
</dbReference>
<comment type="caution">
    <text evidence="2">The sequence shown here is derived from an EMBL/GenBank/DDBJ whole genome shotgun (WGS) entry which is preliminary data.</text>
</comment>
<reference evidence="2" key="1">
    <citation type="submission" date="2022-09" db="EMBL/GenBank/DDBJ databases">
        <title>Intensive care unit water sources are persistently colonized with multi-drug resistant bacteria and are the site of extensive horizontal gene transfer of antibiotic resistance genes.</title>
        <authorList>
            <person name="Diorio-Toth L."/>
        </authorList>
    </citation>
    <scope>NUCLEOTIDE SEQUENCE</scope>
    <source>
        <strain evidence="2">GD03676</strain>
    </source>
</reference>
<feature type="signal peptide" evidence="1">
    <location>
        <begin position="1"/>
        <end position="27"/>
    </location>
</feature>
<dbReference type="Proteomes" id="UP001161276">
    <property type="component" value="Unassembled WGS sequence"/>
</dbReference>
<dbReference type="EMBL" id="JAOCKG010000005">
    <property type="protein sequence ID" value="MDH2051604.1"/>
    <property type="molecule type" value="Genomic_DNA"/>
</dbReference>
<name>A0AA43B2D3_9BURK</name>
<gene>
    <name evidence="2" type="ORF">N5K24_14465</name>
</gene>
<feature type="chain" id="PRO_5041315698" evidence="1">
    <location>
        <begin position="28"/>
        <end position="220"/>
    </location>
</feature>
<evidence type="ECO:0000256" key="1">
    <source>
        <dbReference type="SAM" id="SignalP"/>
    </source>
</evidence>
<sequence length="220" mass="23745">MPQCRFPLRILAVVGAMLTLSSGVALAQGAGQMGVAAVPQAPGKFCECRFSSGQYEAYSTDGTCTVQRYGGGRKCEFGFAGVGANPGVLSSLLGQDAYSAQFRLAPEILARYLAFAQTGDTTSLSDSKFIEAALPVLARASLFREAVVRAELPIKQMDAEIVEFSRKYSEVISAVFRGKQAPQTIKWSSNSQFEIGQGFVQLDFQQQSQLLVLFFANAKR</sequence>
<accession>A0AA43B2D3</accession>
<keyword evidence="1" id="KW-0732">Signal</keyword>